<evidence type="ECO:0000313" key="2">
    <source>
        <dbReference type="Proteomes" id="UP001292094"/>
    </source>
</evidence>
<sequence length="87" mass="9645">MIQELVEDKVNSGESVEQLINEDLEEDKLEMPIIITKTASMSVQQLSEALGCIAKAKELVEGKVECETLKVVFETIDAQFMSITSPK</sequence>
<gene>
    <name evidence="1" type="ORF">Pmani_013413</name>
</gene>
<proteinExistence type="predicted"/>
<protein>
    <submittedName>
        <fullName evidence="1">Uncharacterized protein</fullName>
    </submittedName>
</protein>
<comment type="caution">
    <text evidence="1">The sequence shown here is derived from an EMBL/GenBank/DDBJ whole genome shotgun (WGS) entry which is preliminary data.</text>
</comment>
<reference evidence="1" key="1">
    <citation type="submission" date="2023-11" db="EMBL/GenBank/DDBJ databases">
        <title>Genome assemblies of two species of porcelain crab, Petrolisthes cinctipes and Petrolisthes manimaculis (Anomura: Porcellanidae).</title>
        <authorList>
            <person name="Angst P."/>
        </authorList>
    </citation>
    <scope>NUCLEOTIDE SEQUENCE</scope>
    <source>
        <strain evidence="1">PB745_02</strain>
        <tissue evidence="1">Gill</tissue>
    </source>
</reference>
<keyword evidence="2" id="KW-1185">Reference proteome</keyword>
<name>A0AAE1PXM0_9EUCA</name>
<dbReference type="EMBL" id="JAWZYT010001115">
    <property type="protein sequence ID" value="KAK4315359.1"/>
    <property type="molecule type" value="Genomic_DNA"/>
</dbReference>
<organism evidence="1 2">
    <name type="scientific">Petrolisthes manimaculis</name>
    <dbReference type="NCBI Taxonomy" id="1843537"/>
    <lineage>
        <taxon>Eukaryota</taxon>
        <taxon>Metazoa</taxon>
        <taxon>Ecdysozoa</taxon>
        <taxon>Arthropoda</taxon>
        <taxon>Crustacea</taxon>
        <taxon>Multicrustacea</taxon>
        <taxon>Malacostraca</taxon>
        <taxon>Eumalacostraca</taxon>
        <taxon>Eucarida</taxon>
        <taxon>Decapoda</taxon>
        <taxon>Pleocyemata</taxon>
        <taxon>Anomura</taxon>
        <taxon>Galatheoidea</taxon>
        <taxon>Porcellanidae</taxon>
        <taxon>Petrolisthes</taxon>
    </lineage>
</organism>
<evidence type="ECO:0000313" key="1">
    <source>
        <dbReference type="EMBL" id="KAK4315359.1"/>
    </source>
</evidence>
<dbReference type="AlphaFoldDB" id="A0AAE1PXM0"/>
<dbReference type="Proteomes" id="UP001292094">
    <property type="component" value="Unassembled WGS sequence"/>
</dbReference>
<accession>A0AAE1PXM0</accession>